<feature type="transmembrane region" description="Helical" evidence="3">
    <location>
        <begin position="235"/>
        <end position="254"/>
    </location>
</feature>
<accession>A0A915CIK7</accession>
<feature type="region of interest" description="Disordered" evidence="2">
    <location>
        <begin position="1"/>
        <end position="39"/>
    </location>
</feature>
<dbReference type="Proteomes" id="UP000887569">
    <property type="component" value="Unplaced"/>
</dbReference>
<feature type="transmembrane region" description="Helical" evidence="3">
    <location>
        <begin position="146"/>
        <end position="166"/>
    </location>
</feature>
<dbReference type="InterPro" id="IPR050327">
    <property type="entry name" value="Proton-linked_MCT"/>
</dbReference>
<keyword evidence="3" id="KW-0812">Transmembrane</keyword>
<reference evidence="6" key="1">
    <citation type="submission" date="2022-11" db="UniProtKB">
        <authorList>
            <consortium name="WormBaseParasite"/>
        </authorList>
    </citation>
    <scope>IDENTIFICATION</scope>
</reference>
<sequence>MYRKEKGESRNRGRPEADVSEWVASNTRQANPPSTQGFRSLRFQPAVLNIPSTTYEQESESDSSSSTLFPEPLDGGYGWVIVLASFCIHFICDGISFSFGIMFPEIQQYFNATKTMSGVVGSIFLSIPLLSGPLAAVLTDIYDCRIMTFVGGVMAATGSFLSFFAFDIWHFMITFAIVTGVGLSFCYNTAIVAVTYYFQKKRALATGIAVCGSGAGTFVFAPVIEVLFNKFGWRITLLFLGLALLLLVGCGFMIKDLEWPQDTLEYKRKKFIEKTERERARNRLRFIGDESSIFNVDVEWNGTEPRRAASLPEISTSARWYLQRMEPTSSIQLVRDAISELQESVARSKSVGTFLRAASIAKELVSVPEPELVVQQELAHLDL</sequence>
<evidence type="ECO:0000256" key="3">
    <source>
        <dbReference type="SAM" id="Phobius"/>
    </source>
</evidence>
<organism evidence="5 6">
    <name type="scientific">Parascaris univalens</name>
    <name type="common">Nematode worm</name>
    <dbReference type="NCBI Taxonomy" id="6257"/>
    <lineage>
        <taxon>Eukaryota</taxon>
        <taxon>Metazoa</taxon>
        <taxon>Ecdysozoa</taxon>
        <taxon>Nematoda</taxon>
        <taxon>Chromadorea</taxon>
        <taxon>Rhabditida</taxon>
        <taxon>Spirurina</taxon>
        <taxon>Ascaridomorpha</taxon>
        <taxon>Ascaridoidea</taxon>
        <taxon>Ascarididae</taxon>
        <taxon>Parascaris</taxon>
    </lineage>
</organism>
<evidence type="ECO:0000313" key="6">
    <source>
        <dbReference type="WBParaSite" id="PgR213X_g003_t01"/>
    </source>
</evidence>
<dbReference type="InterPro" id="IPR036259">
    <property type="entry name" value="MFS_trans_sf"/>
</dbReference>
<feature type="transmembrane region" description="Helical" evidence="3">
    <location>
        <begin position="115"/>
        <end position="134"/>
    </location>
</feature>
<dbReference type="PANTHER" id="PTHR11360">
    <property type="entry name" value="MONOCARBOXYLATE TRANSPORTER"/>
    <property type="match status" value="1"/>
</dbReference>
<dbReference type="InterPro" id="IPR020846">
    <property type="entry name" value="MFS_dom"/>
</dbReference>
<evidence type="ECO:0000256" key="2">
    <source>
        <dbReference type="SAM" id="MobiDB-lite"/>
    </source>
</evidence>
<feature type="compositionally biased region" description="Basic and acidic residues" evidence="2">
    <location>
        <begin position="1"/>
        <end position="17"/>
    </location>
</feature>
<comment type="subcellular location">
    <subcellularLocation>
        <location evidence="1">Membrane</location>
        <topology evidence="1">Multi-pass membrane protein</topology>
    </subcellularLocation>
</comment>
<dbReference type="InterPro" id="IPR011701">
    <property type="entry name" value="MFS"/>
</dbReference>
<dbReference type="GO" id="GO:0008028">
    <property type="term" value="F:monocarboxylic acid transmembrane transporter activity"/>
    <property type="evidence" value="ECO:0007669"/>
    <property type="project" value="TreeGrafter"/>
</dbReference>
<keyword evidence="3" id="KW-0472">Membrane</keyword>
<dbReference type="PROSITE" id="PS50850">
    <property type="entry name" value="MFS"/>
    <property type="match status" value="1"/>
</dbReference>
<evidence type="ECO:0000259" key="4">
    <source>
        <dbReference type="PROSITE" id="PS50850"/>
    </source>
</evidence>
<feature type="domain" description="Major facilitator superfamily (MFS) profile" evidence="4">
    <location>
        <begin position="77"/>
        <end position="383"/>
    </location>
</feature>
<dbReference type="GO" id="GO:0016020">
    <property type="term" value="C:membrane"/>
    <property type="evidence" value="ECO:0007669"/>
    <property type="project" value="UniProtKB-SubCell"/>
</dbReference>
<keyword evidence="3" id="KW-1133">Transmembrane helix</keyword>
<evidence type="ECO:0000256" key="1">
    <source>
        <dbReference type="ARBA" id="ARBA00004141"/>
    </source>
</evidence>
<evidence type="ECO:0000313" key="5">
    <source>
        <dbReference type="Proteomes" id="UP000887569"/>
    </source>
</evidence>
<dbReference type="PANTHER" id="PTHR11360:SF260">
    <property type="entry name" value="MFS DOMAIN-CONTAINING PROTEIN"/>
    <property type="match status" value="1"/>
</dbReference>
<feature type="compositionally biased region" description="Polar residues" evidence="2">
    <location>
        <begin position="23"/>
        <end position="38"/>
    </location>
</feature>
<keyword evidence="5" id="KW-1185">Reference proteome</keyword>
<feature type="transmembrane region" description="Helical" evidence="3">
    <location>
        <begin position="204"/>
        <end position="228"/>
    </location>
</feature>
<name>A0A915CIK7_PARUN</name>
<feature type="transmembrane region" description="Helical" evidence="3">
    <location>
        <begin position="77"/>
        <end position="103"/>
    </location>
</feature>
<proteinExistence type="predicted"/>
<feature type="transmembrane region" description="Helical" evidence="3">
    <location>
        <begin position="173"/>
        <end position="198"/>
    </location>
</feature>
<dbReference type="Pfam" id="PF07690">
    <property type="entry name" value="MFS_1"/>
    <property type="match status" value="1"/>
</dbReference>
<dbReference type="AlphaFoldDB" id="A0A915CIK7"/>
<dbReference type="SUPFAM" id="SSF103473">
    <property type="entry name" value="MFS general substrate transporter"/>
    <property type="match status" value="1"/>
</dbReference>
<dbReference type="Gene3D" id="1.20.1250.20">
    <property type="entry name" value="MFS general substrate transporter like domains"/>
    <property type="match status" value="1"/>
</dbReference>
<protein>
    <submittedName>
        <fullName evidence="6">Major facilitator superfamily (MFS) profile domain-containing protein</fullName>
    </submittedName>
</protein>
<dbReference type="WBParaSite" id="PgR213X_g003_t01">
    <property type="protein sequence ID" value="PgR213X_g003_t01"/>
    <property type="gene ID" value="PgR213X_g003"/>
</dbReference>